<accession>A0A4Q4SWK6</accession>
<feature type="compositionally biased region" description="Polar residues" evidence="1">
    <location>
        <begin position="1"/>
        <end position="14"/>
    </location>
</feature>
<evidence type="ECO:0000313" key="3">
    <source>
        <dbReference type="Proteomes" id="UP000293360"/>
    </source>
</evidence>
<evidence type="ECO:0000313" key="2">
    <source>
        <dbReference type="EMBL" id="RYO87802.1"/>
    </source>
</evidence>
<comment type="caution">
    <text evidence="2">The sequence shown here is derived from an EMBL/GenBank/DDBJ whole genome shotgun (WGS) entry which is preliminary data.</text>
</comment>
<reference evidence="2 3" key="1">
    <citation type="submission" date="2018-06" db="EMBL/GenBank/DDBJ databases">
        <title>Complete Genomes of Monosporascus.</title>
        <authorList>
            <person name="Robinson A.J."/>
            <person name="Natvig D.O."/>
        </authorList>
    </citation>
    <scope>NUCLEOTIDE SEQUENCE [LARGE SCALE GENOMIC DNA]</scope>
    <source>
        <strain evidence="2 3">CBS 110550</strain>
    </source>
</reference>
<dbReference type="AlphaFoldDB" id="A0A4Q4SWK6"/>
<evidence type="ECO:0000256" key="1">
    <source>
        <dbReference type="SAM" id="MobiDB-lite"/>
    </source>
</evidence>
<dbReference type="Proteomes" id="UP000293360">
    <property type="component" value="Unassembled WGS sequence"/>
</dbReference>
<sequence>MPKNEIFNSGTDPTDINLFDDDDKGVENVDADGEDQTRLFAGNVHLPEYYRQGIKKFDEDAFDNGYSLSITEQLDSIENQ</sequence>
<gene>
    <name evidence="2" type="ORF">DL764_008816</name>
</gene>
<proteinExistence type="predicted"/>
<feature type="region of interest" description="Disordered" evidence="1">
    <location>
        <begin position="1"/>
        <end position="20"/>
    </location>
</feature>
<protein>
    <submittedName>
        <fullName evidence="2">Uncharacterized protein</fullName>
    </submittedName>
</protein>
<name>A0A4Q4SWK6_9PEZI</name>
<dbReference type="EMBL" id="QJNU01000740">
    <property type="protein sequence ID" value="RYO87802.1"/>
    <property type="molecule type" value="Genomic_DNA"/>
</dbReference>
<dbReference type="OrthoDB" id="4567560at2759"/>
<keyword evidence="3" id="KW-1185">Reference proteome</keyword>
<organism evidence="2 3">
    <name type="scientific">Monosporascus ibericus</name>
    <dbReference type="NCBI Taxonomy" id="155417"/>
    <lineage>
        <taxon>Eukaryota</taxon>
        <taxon>Fungi</taxon>
        <taxon>Dikarya</taxon>
        <taxon>Ascomycota</taxon>
        <taxon>Pezizomycotina</taxon>
        <taxon>Sordariomycetes</taxon>
        <taxon>Xylariomycetidae</taxon>
        <taxon>Xylariales</taxon>
        <taxon>Xylariales incertae sedis</taxon>
        <taxon>Monosporascus</taxon>
    </lineage>
</organism>